<gene>
    <name evidence="1" type="ORF">AVEN_171297_1</name>
</gene>
<organism evidence="1 2">
    <name type="scientific">Araneus ventricosus</name>
    <name type="common">Orbweaver spider</name>
    <name type="synonym">Epeira ventricosa</name>
    <dbReference type="NCBI Taxonomy" id="182803"/>
    <lineage>
        <taxon>Eukaryota</taxon>
        <taxon>Metazoa</taxon>
        <taxon>Ecdysozoa</taxon>
        <taxon>Arthropoda</taxon>
        <taxon>Chelicerata</taxon>
        <taxon>Arachnida</taxon>
        <taxon>Araneae</taxon>
        <taxon>Araneomorphae</taxon>
        <taxon>Entelegynae</taxon>
        <taxon>Araneoidea</taxon>
        <taxon>Araneidae</taxon>
        <taxon>Araneus</taxon>
    </lineage>
</organism>
<protein>
    <submittedName>
        <fullName evidence="1">Uncharacterized protein</fullName>
    </submittedName>
</protein>
<name>A0A4Y2KGW7_ARAVE</name>
<dbReference type="AlphaFoldDB" id="A0A4Y2KGW7"/>
<accession>A0A4Y2KGW7</accession>
<reference evidence="1 2" key="1">
    <citation type="journal article" date="2019" name="Sci. Rep.">
        <title>Orb-weaving spider Araneus ventricosus genome elucidates the spidroin gene catalogue.</title>
        <authorList>
            <person name="Kono N."/>
            <person name="Nakamura H."/>
            <person name="Ohtoshi R."/>
            <person name="Moran D.A.P."/>
            <person name="Shinohara A."/>
            <person name="Yoshida Y."/>
            <person name="Fujiwara M."/>
            <person name="Mori M."/>
            <person name="Tomita M."/>
            <person name="Arakawa K."/>
        </authorList>
    </citation>
    <scope>NUCLEOTIDE SEQUENCE [LARGE SCALE GENOMIC DNA]</scope>
</reference>
<evidence type="ECO:0000313" key="1">
    <source>
        <dbReference type="EMBL" id="GBN01555.1"/>
    </source>
</evidence>
<evidence type="ECO:0000313" key="2">
    <source>
        <dbReference type="Proteomes" id="UP000499080"/>
    </source>
</evidence>
<proteinExistence type="predicted"/>
<dbReference type="EMBL" id="BGPR01004629">
    <property type="protein sequence ID" value="GBN01555.1"/>
    <property type="molecule type" value="Genomic_DNA"/>
</dbReference>
<comment type="caution">
    <text evidence="1">The sequence shown here is derived from an EMBL/GenBank/DDBJ whole genome shotgun (WGS) entry which is preliminary data.</text>
</comment>
<keyword evidence="2" id="KW-1185">Reference proteome</keyword>
<dbReference type="Proteomes" id="UP000499080">
    <property type="component" value="Unassembled WGS sequence"/>
</dbReference>
<sequence length="114" mass="13123">MRNRDSSDSSAHPWSNLDVSEPTVCVVDDDAWSTEAHEWDVCCTVPYPTVSAELCVSKHLRWTCIVFDCQLSHCLAPILFTKRDSLRRPFSWMTRGRPTPWRLLLVSPSFIHFA</sequence>